<dbReference type="GO" id="GO:0030246">
    <property type="term" value="F:carbohydrate binding"/>
    <property type="evidence" value="ECO:0007669"/>
    <property type="project" value="InterPro"/>
</dbReference>
<dbReference type="Pfam" id="PF04198">
    <property type="entry name" value="Sugar-bind"/>
    <property type="match status" value="1"/>
</dbReference>
<evidence type="ECO:0000256" key="2">
    <source>
        <dbReference type="ARBA" id="ARBA00023015"/>
    </source>
</evidence>
<evidence type="ECO:0000259" key="5">
    <source>
        <dbReference type="Pfam" id="PF04198"/>
    </source>
</evidence>
<evidence type="ECO:0000256" key="4">
    <source>
        <dbReference type="ARBA" id="ARBA00023163"/>
    </source>
</evidence>
<dbReference type="InterPro" id="IPR051054">
    <property type="entry name" value="SorC_transcr_regulators"/>
</dbReference>
<dbReference type="SUPFAM" id="SSF100950">
    <property type="entry name" value="NagB/RpiA/CoA transferase-like"/>
    <property type="match status" value="1"/>
</dbReference>
<dbReference type="Gene3D" id="3.40.50.1360">
    <property type="match status" value="1"/>
</dbReference>
<accession>A0A375I280</accession>
<dbReference type="Proteomes" id="UP000265962">
    <property type="component" value="Unassembled WGS sequence"/>
</dbReference>
<keyword evidence="3" id="KW-0238">DNA-binding</keyword>
<dbReference type="PANTHER" id="PTHR34294">
    <property type="entry name" value="TRANSCRIPTIONAL REGULATOR-RELATED"/>
    <property type="match status" value="1"/>
</dbReference>
<proteinExistence type="inferred from homology"/>
<dbReference type="PANTHER" id="PTHR34294:SF1">
    <property type="entry name" value="TRANSCRIPTIONAL REGULATOR LSRR"/>
    <property type="match status" value="1"/>
</dbReference>
<reference evidence="7" key="1">
    <citation type="submission" date="2018-02" db="EMBL/GenBank/DDBJ databases">
        <authorList>
            <person name="Hornung B."/>
        </authorList>
    </citation>
    <scope>NUCLEOTIDE SEQUENCE [LARGE SCALE GENOMIC DNA]</scope>
</reference>
<dbReference type="GO" id="GO:0003677">
    <property type="term" value="F:DNA binding"/>
    <property type="evidence" value="ECO:0007669"/>
    <property type="project" value="UniProtKB-KW"/>
</dbReference>
<gene>
    <name evidence="6" type="ORF">PROPJV5_1914</name>
</gene>
<protein>
    <submittedName>
        <fullName evidence="6">Sugar-binding domain</fullName>
    </submittedName>
</protein>
<keyword evidence="4" id="KW-0804">Transcription</keyword>
<dbReference type="Gene3D" id="1.10.10.60">
    <property type="entry name" value="Homeodomain-like"/>
    <property type="match status" value="1"/>
</dbReference>
<dbReference type="AlphaFoldDB" id="A0A375I280"/>
<evidence type="ECO:0000256" key="1">
    <source>
        <dbReference type="ARBA" id="ARBA00010466"/>
    </source>
</evidence>
<name>A0A375I280_9ACTN</name>
<organism evidence="6 7">
    <name type="scientific">Propionibacterium ruminifibrarum</name>
    <dbReference type="NCBI Taxonomy" id="1962131"/>
    <lineage>
        <taxon>Bacteria</taxon>
        <taxon>Bacillati</taxon>
        <taxon>Actinomycetota</taxon>
        <taxon>Actinomycetes</taxon>
        <taxon>Propionibacteriales</taxon>
        <taxon>Propionibacteriaceae</taxon>
        <taxon>Propionibacterium</taxon>
    </lineage>
</organism>
<dbReference type="InterPro" id="IPR037171">
    <property type="entry name" value="NagB/RpiA_transferase-like"/>
</dbReference>
<evidence type="ECO:0000313" key="6">
    <source>
        <dbReference type="EMBL" id="SPF68939.1"/>
    </source>
</evidence>
<feature type="domain" description="Sugar-binding" evidence="5">
    <location>
        <begin position="88"/>
        <end position="341"/>
    </location>
</feature>
<dbReference type="InterPro" id="IPR007324">
    <property type="entry name" value="Sugar-bd_dom_put"/>
</dbReference>
<evidence type="ECO:0000256" key="3">
    <source>
        <dbReference type="ARBA" id="ARBA00023125"/>
    </source>
</evidence>
<sequence>MREPDQPGTALDWTVRAFAPLTDVHTREADMVDRDQLPLLLQVARAYWIDDRSQADIAAEIGYSRSMVSRMLRQARELGIIRFTVGHPLERAFELEQALTDRFGLTQVRVSAEDAGQDVSDVSRLAAGLLGEAISPDCVLAITNGHSVPHVVHAMAPLHRPDATIVQSIGTIAQDNNSVDSPEICRQLAQHLKASYRLLPAPLVVRSPRVAVALRREESVSMTLAMAGHADVMLTGIGATTRSHDGVIFDSYITAAEHDELLRAGSVGHICGHHIDEQGNHVDSRFCQRLLAVPFERLKGIQNVIAVAWGRSKAPAILGCLRGGLMSTLVTDVPTARAVLALAGD</sequence>
<dbReference type="EMBL" id="OMOH01000007">
    <property type="protein sequence ID" value="SPF68939.1"/>
    <property type="molecule type" value="Genomic_DNA"/>
</dbReference>
<keyword evidence="7" id="KW-1185">Reference proteome</keyword>
<evidence type="ECO:0000313" key="7">
    <source>
        <dbReference type="Proteomes" id="UP000265962"/>
    </source>
</evidence>
<comment type="similarity">
    <text evidence="1">Belongs to the SorC transcriptional regulatory family.</text>
</comment>
<keyword evidence="2" id="KW-0805">Transcription regulation</keyword>